<comment type="caution">
    <text evidence="2">The sequence shown here is derived from an EMBL/GenBank/DDBJ whole genome shotgun (WGS) entry which is preliminary data.</text>
</comment>
<gene>
    <name evidence="2" type="ORF">RDWZM_001766</name>
</gene>
<dbReference type="AlphaFoldDB" id="A0A9Q0RQY4"/>
<evidence type="ECO:0000256" key="1">
    <source>
        <dbReference type="SAM" id="Phobius"/>
    </source>
</evidence>
<keyword evidence="1" id="KW-1133">Transmembrane helix</keyword>
<accession>A0A9Q0RQY4</accession>
<evidence type="ECO:0000313" key="2">
    <source>
        <dbReference type="EMBL" id="KAJ6223221.1"/>
    </source>
</evidence>
<reference evidence="2" key="1">
    <citation type="submission" date="2022-12" db="EMBL/GenBank/DDBJ databases">
        <title>Genome assemblies of Blomia tropicalis.</title>
        <authorList>
            <person name="Cui Y."/>
        </authorList>
    </citation>
    <scope>NUCLEOTIDE SEQUENCE</scope>
    <source>
        <tissue evidence="2">Adult mites</tissue>
    </source>
</reference>
<feature type="transmembrane region" description="Helical" evidence="1">
    <location>
        <begin position="256"/>
        <end position="276"/>
    </location>
</feature>
<evidence type="ECO:0000313" key="3">
    <source>
        <dbReference type="Proteomes" id="UP001142055"/>
    </source>
</evidence>
<organism evidence="2 3">
    <name type="scientific">Blomia tropicalis</name>
    <name type="common">Mite</name>
    <dbReference type="NCBI Taxonomy" id="40697"/>
    <lineage>
        <taxon>Eukaryota</taxon>
        <taxon>Metazoa</taxon>
        <taxon>Ecdysozoa</taxon>
        <taxon>Arthropoda</taxon>
        <taxon>Chelicerata</taxon>
        <taxon>Arachnida</taxon>
        <taxon>Acari</taxon>
        <taxon>Acariformes</taxon>
        <taxon>Sarcoptiformes</taxon>
        <taxon>Astigmata</taxon>
        <taxon>Glycyphagoidea</taxon>
        <taxon>Echimyopodidae</taxon>
        <taxon>Blomia</taxon>
    </lineage>
</organism>
<sequence length="291" mass="33886">MNFKLENYCFEWNDNKILISQPNQTNVPCHLVAAVFPTEYLHCDIEIIKSDYNYGGKQTNNGKWDGILSYFDNKKADFIPHIFTSSPSRHSLIEFDLLIPQKELVTIFSTPHKYPDLYNKIEFIRYQDVNYYKTINKMLQMNHLMIIPRGVAESIRMYYSNIKLFISKEGFASAYGNYAIRKSLNLNYKRKLNKLFRNIFYFGLNGMADKTIKLNNIYLNRSNGGANGFISNIGTFHSNVNVERNSMEISHIKRAVMIYLPIYLYGIIGSIAILLMELFSIHFQRLTCGKP</sequence>
<dbReference type="EMBL" id="JAPWDV010000001">
    <property type="protein sequence ID" value="KAJ6223221.1"/>
    <property type="molecule type" value="Genomic_DNA"/>
</dbReference>
<protein>
    <submittedName>
        <fullName evidence="2">Uncharacterized protein</fullName>
    </submittedName>
</protein>
<name>A0A9Q0RQY4_BLOTA</name>
<keyword evidence="3" id="KW-1185">Reference proteome</keyword>
<dbReference type="SUPFAM" id="SSF53850">
    <property type="entry name" value="Periplasmic binding protein-like II"/>
    <property type="match status" value="1"/>
</dbReference>
<dbReference type="Proteomes" id="UP001142055">
    <property type="component" value="Chromosome 1"/>
</dbReference>
<keyword evidence="1" id="KW-0472">Membrane</keyword>
<proteinExistence type="predicted"/>
<dbReference type="Gene3D" id="3.40.190.10">
    <property type="entry name" value="Periplasmic binding protein-like II"/>
    <property type="match status" value="2"/>
</dbReference>
<keyword evidence="1" id="KW-0812">Transmembrane</keyword>